<dbReference type="Gene3D" id="2.60.40.10">
    <property type="entry name" value="Immunoglobulins"/>
    <property type="match status" value="1"/>
</dbReference>
<keyword evidence="2 5" id="KW-0456">Lyase</keyword>
<evidence type="ECO:0000256" key="2">
    <source>
        <dbReference type="ARBA" id="ARBA00023239"/>
    </source>
</evidence>
<dbReference type="Gene3D" id="1.50.10.100">
    <property type="entry name" value="Chondroitin AC/alginate lyase"/>
    <property type="match status" value="1"/>
</dbReference>
<dbReference type="InterPro" id="IPR008929">
    <property type="entry name" value="Chondroitin_lyas"/>
</dbReference>
<evidence type="ECO:0000259" key="4">
    <source>
        <dbReference type="Pfam" id="PF05426"/>
    </source>
</evidence>
<evidence type="ECO:0000256" key="3">
    <source>
        <dbReference type="SAM" id="SignalP"/>
    </source>
</evidence>
<dbReference type="SUPFAM" id="SSF49265">
    <property type="entry name" value="Fibronectin type III"/>
    <property type="match status" value="1"/>
</dbReference>
<dbReference type="GO" id="GO:0016829">
    <property type="term" value="F:lyase activity"/>
    <property type="evidence" value="ECO:0007669"/>
    <property type="project" value="UniProtKB-KW"/>
</dbReference>
<sequence length="684" mass="75482">MMISLKKVFFIVLFSGLCAGARSQQFVHPGLLSDNKDIARIKAGLTAGQPDIKAGFEQLSHHPQSQFTYQLQGPLTMIGRNPTVGQGVYDSDANAAFQNALMWTITGDLRHAKKAIEIINAWSNTLTAITGRDAVLMAGLGPFKMVNAAELLRYTNSGWTENEIRRTEQHFREVIYPVIQNYAPFANGNWDSAALKTAMAIAIFCNDRQIFENTLDYYQRGAGDGHLTNYIINDSGQCQESGRDQSHTQLGIAHLADCCEMAWHQGIDLYGLQNNRLLKGFEYTAKYNLGYDVPFTPTIDRTGKYRHSHISVEGRSRLRAVYEEVYNHYVRRCGIEAPFTTMAAARLRPEPQGTPGADHTGFGTLLYSRQYPDSSTSNPPYRPAGVIATDSGNVNIITWPKIINAGYYRIQRSAKPTGPYKLLADKIMDDRFIDRNVIKGRLYYYVVAAVNPYGQSAFSIPKSINAGLPEAWQIADIGTTEDNVKKHPGTLFSTGGKKGMASYNGVTFELHGIGTGTDSLADHCTMLYRALNQSAGIIMKYIPQFSAQATQLGLTIRNDHDANAAGILLLLRPVLQANPESPGWQLQFLKRLENGRTEVIATSEELKSPVVTFGRMTGPVWLKINKAGNHFTSSYSVDGRQWIPLGKDDFNAGTHAVAGVLVASGSKLIDTQVTIAELKLLKTH</sequence>
<dbReference type="Gene3D" id="2.60.120.200">
    <property type="match status" value="1"/>
</dbReference>
<dbReference type="SUPFAM" id="SSF48230">
    <property type="entry name" value="Chondroitin AC/alginate lyase"/>
    <property type="match status" value="1"/>
</dbReference>
<dbReference type="InterPro" id="IPR036116">
    <property type="entry name" value="FN3_sf"/>
</dbReference>
<comment type="caution">
    <text evidence="5">The sequence shown here is derived from an EMBL/GenBank/DDBJ whole genome shotgun (WGS) entry which is preliminary data.</text>
</comment>
<organism evidence="5 6">
    <name type="scientific">Mucilaginibacter angelicae</name>
    <dbReference type="NCBI Taxonomy" id="869718"/>
    <lineage>
        <taxon>Bacteria</taxon>
        <taxon>Pseudomonadati</taxon>
        <taxon>Bacteroidota</taxon>
        <taxon>Sphingobacteriia</taxon>
        <taxon>Sphingobacteriales</taxon>
        <taxon>Sphingobacteriaceae</taxon>
        <taxon>Mucilaginibacter</taxon>
    </lineage>
</organism>
<dbReference type="CDD" id="cd00063">
    <property type="entry name" value="FN3"/>
    <property type="match status" value="1"/>
</dbReference>
<dbReference type="EMBL" id="JBHLTS010000077">
    <property type="protein sequence ID" value="MFC0518087.1"/>
    <property type="molecule type" value="Genomic_DNA"/>
</dbReference>
<keyword evidence="6" id="KW-1185">Reference proteome</keyword>
<feature type="domain" description="Alginate lyase" evidence="4">
    <location>
        <begin position="91"/>
        <end position="287"/>
    </location>
</feature>
<dbReference type="RefSeq" id="WP_377025812.1">
    <property type="nucleotide sequence ID" value="NZ_JBHLTS010000077.1"/>
</dbReference>
<proteinExistence type="predicted"/>
<feature type="signal peptide" evidence="3">
    <location>
        <begin position="1"/>
        <end position="21"/>
    </location>
</feature>
<dbReference type="InterPro" id="IPR003961">
    <property type="entry name" value="FN3_dom"/>
</dbReference>
<gene>
    <name evidence="5" type="ORF">ACFFGT_27985</name>
</gene>
<evidence type="ECO:0000256" key="1">
    <source>
        <dbReference type="ARBA" id="ARBA00022729"/>
    </source>
</evidence>
<keyword evidence="1 3" id="KW-0732">Signal</keyword>
<reference evidence="5 6" key="1">
    <citation type="submission" date="2024-09" db="EMBL/GenBank/DDBJ databases">
        <authorList>
            <person name="Sun Q."/>
            <person name="Mori K."/>
        </authorList>
    </citation>
    <scope>NUCLEOTIDE SEQUENCE [LARGE SCALE GENOMIC DNA]</scope>
    <source>
        <strain evidence="5 6">NCAIM B.02415</strain>
    </source>
</reference>
<evidence type="ECO:0000313" key="6">
    <source>
        <dbReference type="Proteomes" id="UP001589828"/>
    </source>
</evidence>
<accession>A0ABV6LF21</accession>
<dbReference type="InterPro" id="IPR013783">
    <property type="entry name" value="Ig-like_fold"/>
</dbReference>
<dbReference type="Pfam" id="PF05426">
    <property type="entry name" value="Alginate_lyase"/>
    <property type="match status" value="1"/>
</dbReference>
<name>A0ABV6LF21_9SPHI</name>
<evidence type="ECO:0000313" key="5">
    <source>
        <dbReference type="EMBL" id="MFC0518087.1"/>
    </source>
</evidence>
<protein>
    <submittedName>
        <fullName evidence="5">Alginate lyase family protein</fullName>
    </submittedName>
</protein>
<dbReference type="InterPro" id="IPR008397">
    <property type="entry name" value="Alginate_lyase_dom"/>
</dbReference>
<feature type="chain" id="PRO_5047459633" evidence="3">
    <location>
        <begin position="22"/>
        <end position="684"/>
    </location>
</feature>
<dbReference type="Proteomes" id="UP001589828">
    <property type="component" value="Unassembled WGS sequence"/>
</dbReference>